<organism evidence="1">
    <name type="scientific">marine sediment metagenome</name>
    <dbReference type="NCBI Taxonomy" id="412755"/>
    <lineage>
        <taxon>unclassified sequences</taxon>
        <taxon>metagenomes</taxon>
        <taxon>ecological metagenomes</taxon>
    </lineage>
</organism>
<comment type="caution">
    <text evidence="1">The sequence shown here is derived from an EMBL/GenBank/DDBJ whole genome shotgun (WGS) entry which is preliminary data.</text>
</comment>
<gene>
    <name evidence="1" type="ORF">S03H2_34550</name>
</gene>
<dbReference type="AlphaFoldDB" id="X1HHV0"/>
<proteinExistence type="predicted"/>
<reference evidence="1" key="1">
    <citation type="journal article" date="2014" name="Front. Microbiol.">
        <title>High frequency of phylogenetically diverse reductive dehalogenase-homologous genes in deep subseafloor sedimentary metagenomes.</title>
        <authorList>
            <person name="Kawai M."/>
            <person name="Futagami T."/>
            <person name="Toyoda A."/>
            <person name="Takaki Y."/>
            <person name="Nishi S."/>
            <person name="Hori S."/>
            <person name="Arai W."/>
            <person name="Tsubouchi T."/>
            <person name="Morono Y."/>
            <person name="Uchiyama I."/>
            <person name="Ito T."/>
            <person name="Fujiyama A."/>
            <person name="Inagaki F."/>
            <person name="Takami H."/>
        </authorList>
    </citation>
    <scope>NUCLEOTIDE SEQUENCE</scope>
    <source>
        <strain evidence="1">Expedition CK06-06</strain>
    </source>
</reference>
<evidence type="ECO:0000313" key="1">
    <source>
        <dbReference type="EMBL" id="GAH56625.1"/>
    </source>
</evidence>
<accession>X1HHV0</accession>
<sequence length="99" mass="11433">MSYQLTFTKKDGQTISELKDETGSFSNTSEYQKSTYGPLGKYWTGIILFQPDSLLIPGSDTTVWQTNYEYYPSDKSLVLDASRDFNQKGYYTILNWARK</sequence>
<name>X1HHV0_9ZZZZ</name>
<protein>
    <submittedName>
        <fullName evidence="1">Uncharacterized protein</fullName>
    </submittedName>
</protein>
<dbReference type="EMBL" id="BARU01021092">
    <property type="protein sequence ID" value="GAH56625.1"/>
    <property type="molecule type" value="Genomic_DNA"/>
</dbReference>